<dbReference type="OrthoDB" id="4500473at2759"/>
<dbReference type="EMBL" id="KZ613466">
    <property type="protein sequence ID" value="PMD27112.1"/>
    <property type="molecule type" value="Genomic_DNA"/>
</dbReference>
<dbReference type="STRING" id="1745343.A0A2J6QLI4"/>
<organism evidence="1 2">
    <name type="scientific">Hyaloscypha hepaticicola</name>
    <dbReference type="NCBI Taxonomy" id="2082293"/>
    <lineage>
        <taxon>Eukaryota</taxon>
        <taxon>Fungi</taxon>
        <taxon>Dikarya</taxon>
        <taxon>Ascomycota</taxon>
        <taxon>Pezizomycotina</taxon>
        <taxon>Leotiomycetes</taxon>
        <taxon>Helotiales</taxon>
        <taxon>Hyaloscyphaceae</taxon>
        <taxon>Hyaloscypha</taxon>
    </lineage>
</organism>
<accession>A0A2J6QLI4</accession>
<proteinExistence type="predicted"/>
<gene>
    <name evidence="1" type="ORF">NA56DRAFT_640873</name>
</gene>
<dbReference type="Proteomes" id="UP000235672">
    <property type="component" value="Unassembled WGS sequence"/>
</dbReference>
<evidence type="ECO:0000313" key="1">
    <source>
        <dbReference type="EMBL" id="PMD27112.1"/>
    </source>
</evidence>
<sequence length="296" mass="32449">MPRKTYFRMPNYSYPPDSLVLLGQIITSPTQPSARLAPPLSPLPTVQKDIKSNCGEIITRSQHGEIGLWAKFLTSLSGIGGDLAATWALENKSAMEFAALETHFFEPDDDFLRKSVDSESKIREYIKNHPMKSVYMITGIKIARGAKCVSFARQEGGVEAKAGFDATAAMAIPAQGGPKVKVGSSGSEESWFGGSSDFVFAYRLRRIVVTFRGNLKGKNYERRAETLALGDKDDGQEHIDVLHTNEAMVNEEPNEVASIYLDKSDYGTNEVPFPTTSEEVEDELDNGSCNLLIPSG</sequence>
<dbReference type="AlphaFoldDB" id="A0A2J6QLI4"/>
<reference evidence="1 2" key="1">
    <citation type="submission" date="2016-05" db="EMBL/GenBank/DDBJ databases">
        <title>A degradative enzymes factory behind the ericoid mycorrhizal symbiosis.</title>
        <authorList>
            <consortium name="DOE Joint Genome Institute"/>
            <person name="Martino E."/>
            <person name="Morin E."/>
            <person name="Grelet G."/>
            <person name="Kuo A."/>
            <person name="Kohler A."/>
            <person name="Daghino S."/>
            <person name="Barry K."/>
            <person name="Choi C."/>
            <person name="Cichocki N."/>
            <person name="Clum A."/>
            <person name="Copeland A."/>
            <person name="Hainaut M."/>
            <person name="Haridas S."/>
            <person name="Labutti K."/>
            <person name="Lindquist E."/>
            <person name="Lipzen A."/>
            <person name="Khouja H.-R."/>
            <person name="Murat C."/>
            <person name="Ohm R."/>
            <person name="Olson A."/>
            <person name="Spatafora J."/>
            <person name="Veneault-Fourrey C."/>
            <person name="Henrissat B."/>
            <person name="Grigoriev I."/>
            <person name="Martin F."/>
            <person name="Perotto S."/>
        </authorList>
    </citation>
    <scope>NUCLEOTIDE SEQUENCE [LARGE SCALE GENOMIC DNA]</scope>
    <source>
        <strain evidence="1 2">UAMH 7357</strain>
    </source>
</reference>
<evidence type="ECO:0000313" key="2">
    <source>
        <dbReference type="Proteomes" id="UP000235672"/>
    </source>
</evidence>
<keyword evidence="2" id="KW-1185">Reference proteome</keyword>
<name>A0A2J6QLI4_9HELO</name>
<protein>
    <submittedName>
        <fullName evidence="1">Uncharacterized protein</fullName>
    </submittedName>
</protein>